<dbReference type="OrthoDB" id="9768734at2"/>
<protein>
    <submittedName>
        <fullName evidence="4">Flp pilus assembly protein ATPase CpaE-like protein</fullName>
    </submittedName>
</protein>
<dbReference type="GO" id="GO:0005829">
    <property type="term" value="C:cytosol"/>
    <property type="evidence" value="ECO:0007669"/>
    <property type="project" value="TreeGrafter"/>
</dbReference>
<name>Q2ILR3_ANADE</name>
<evidence type="ECO:0000259" key="3">
    <source>
        <dbReference type="Pfam" id="PF13614"/>
    </source>
</evidence>
<evidence type="ECO:0000313" key="4">
    <source>
        <dbReference type="EMBL" id="ABC82596.1"/>
    </source>
</evidence>
<dbReference type="STRING" id="290397.Adeh_2826"/>
<evidence type="ECO:0000313" key="5">
    <source>
        <dbReference type="Proteomes" id="UP000001935"/>
    </source>
</evidence>
<dbReference type="KEGG" id="ade:Adeh_2826"/>
<proteinExistence type="predicted"/>
<dbReference type="PANTHER" id="PTHR43384">
    <property type="entry name" value="SEPTUM SITE-DETERMINING PROTEIN MIND HOMOLOG, CHLOROPLASTIC-RELATED"/>
    <property type="match status" value="1"/>
</dbReference>
<reference evidence="4 5" key="1">
    <citation type="submission" date="2006-01" db="EMBL/GenBank/DDBJ databases">
        <title>Complete sequence of Anaeromyxobacter dehalogenans 2CP-C.</title>
        <authorList>
            <consortium name="US DOE Joint Genome Institute"/>
            <person name="Copeland A."/>
            <person name="Lucas S."/>
            <person name="Lapidus A."/>
            <person name="Barry K."/>
            <person name="Detter J.C."/>
            <person name="Glavina T."/>
            <person name="Hammon N."/>
            <person name="Israni S."/>
            <person name="Pitluck S."/>
            <person name="Brettin T."/>
            <person name="Bruce D."/>
            <person name="Han C."/>
            <person name="Tapia R."/>
            <person name="Gilna P."/>
            <person name="Kiss H."/>
            <person name="Schmutz J."/>
            <person name="Larimer F."/>
            <person name="Land M."/>
            <person name="Kyrpides N."/>
            <person name="Anderson I."/>
            <person name="Sanford R.A."/>
            <person name="Ritalahti K.M."/>
            <person name="Thomas H.S."/>
            <person name="Kirby J.R."/>
            <person name="Zhulin I.B."/>
            <person name="Loeffler F.E."/>
            <person name="Richardson P."/>
        </authorList>
    </citation>
    <scope>NUCLEOTIDE SEQUENCE [LARGE SCALE GENOMIC DNA]</scope>
    <source>
        <strain evidence="4 5">2CP-C</strain>
    </source>
</reference>
<keyword evidence="1" id="KW-0547">Nucleotide-binding</keyword>
<dbReference type="GO" id="GO:0005524">
    <property type="term" value="F:ATP binding"/>
    <property type="evidence" value="ECO:0007669"/>
    <property type="project" value="UniProtKB-KW"/>
</dbReference>
<accession>Q2ILR3</accession>
<gene>
    <name evidence="4" type="ordered locus">Adeh_2826</name>
</gene>
<dbReference type="InterPro" id="IPR025669">
    <property type="entry name" value="AAA_dom"/>
</dbReference>
<dbReference type="InterPro" id="IPR050625">
    <property type="entry name" value="ParA/MinD_ATPase"/>
</dbReference>
<sequence>MEQRGIYVTGLAPAAEAELLTSLRDLRLARVDEAPARGEDAARTPLAVVGLNGNADGAFATVARLAASGARVAVVGPAKDPDLILRSMRAGAREYAVAGDAARLQQAVRSLARPDGAVAAGQVLAIFPAKGGMGATTLAANVAADLVRGGDRTCLVDLDLQLGDVNAFLDVHGGYTITDVVANMRRLDRDLLDASVQAHRSGVHVLAQEERLEEAEHLDAAAVEKLIGFLRQHYQHLVLDGLRGFDERSLAALDAADRVVLVVTQEVPAVRNAQRCVELFRKLGYSDAKLAIVVNRCLRASNITPEVIAETLGVPVTATVANDFVSASRAVQRGSTVMEEAPRSALARDVSALARKLSGADQDRRRPGMLRRMFARR</sequence>
<dbReference type="SUPFAM" id="SSF52540">
    <property type="entry name" value="P-loop containing nucleoside triphosphate hydrolases"/>
    <property type="match status" value="1"/>
</dbReference>
<dbReference type="Proteomes" id="UP000001935">
    <property type="component" value="Chromosome"/>
</dbReference>
<dbReference type="InterPro" id="IPR027417">
    <property type="entry name" value="P-loop_NTPase"/>
</dbReference>
<evidence type="ECO:0000256" key="1">
    <source>
        <dbReference type="ARBA" id="ARBA00022741"/>
    </source>
</evidence>
<dbReference type="PANTHER" id="PTHR43384:SF6">
    <property type="entry name" value="SEPTUM SITE-DETERMINING PROTEIN MIND HOMOLOG, CHLOROPLASTIC"/>
    <property type="match status" value="1"/>
</dbReference>
<evidence type="ECO:0000256" key="2">
    <source>
        <dbReference type="ARBA" id="ARBA00022840"/>
    </source>
</evidence>
<dbReference type="Pfam" id="PF13614">
    <property type="entry name" value="AAA_31"/>
    <property type="match status" value="1"/>
</dbReference>
<dbReference type="eggNOG" id="COG4963">
    <property type="taxonomic scope" value="Bacteria"/>
</dbReference>
<dbReference type="AlphaFoldDB" id="Q2ILR3"/>
<dbReference type="GO" id="GO:0009898">
    <property type="term" value="C:cytoplasmic side of plasma membrane"/>
    <property type="evidence" value="ECO:0007669"/>
    <property type="project" value="TreeGrafter"/>
</dbReference>
<dbReference type="GO" id="GO:0016887">
    <property type="term" value="F:ATP hydrolysis activity"/>
    <property type="evidence" value="ECO:0007669"/>
    <property type="project" value="TreeGrafter"/>
</dbReference>
<dbReference type="Gene3D" id="3.40.50.300">
    <property type="entry name" value="P-loop containing nucleotide triphosphate hydrolases"/>
    <property type="match status" value="1"/>
</dbReference>
<dbReference type="GO" id="GO:0051782">
    <property type="term" value="P:negative regulation of cell division"/>
    <property type="evidence" value="ECO:0007669"/>
    <property type="project" value="TreeGrafter"/>
</dbReference>
<dbReference type="EMBL" id="CP000251">
    <property type="protein sequence ID" value="ABC82596.1"/>
    <property type="molecule type" value="Genomic_DNA"/>
</dbReference>
<dbReference type="HOGENOM" id="CLU_033160_2_1_7"/>
<keyword evidence="2" id="KW-0067">ATP-binding</keyword>
<dbReference type="RefSeq" id="WP_011421878.1">
    <property type="nucleotide sequence ID" value="NC_007760.1"/>
</dbReference>
<organism evidence="4 5">
    <name type="scientific">Anaeromyxobacter dehalogenans (strain 2CP-C)</name>
    <dbReference type="NCBI Taxonomy" id="290397"/>
    <lineage>
        <taxon>Bacteria</taxon>
        <taxon>Pseudomonadati</taxon>
        <taxon>Myxococcota</taxon>
        <taxon>Myxococcia</taxon>
        <taxon>Myxococcales</taxon>
        <taxon>Cystobacterineae</taxon>
        <taxon>Anaeromyxobacteraceae</taxon>
        <taxon>Anaeromyxobacter</taxon>
    </lineage>
</organism>
<feature type="domain" description="AAA" evidence="3">
    <location>
        <begin position="122"/>
        <end position="281"/>
    </location>
</feature>